<proteinExistence type="predicted"/>
<dbReference type="EMBL" id="QBML01000037">
    <property type="protein sequence ID" value="PZO36782.1"/>
    <property type="molecule type" value="Genomic_DNA"/>
</dbReference>
<feature type="transmembrane region" description="Helical" evidence="1">
    <location>
        <begin position="20"/>
        <end position="40"/>
    </location>
</feature>
<reference evidence="2 3" key="1">
    <citation type="submission" date="2018-04" db="EMBL/GenBank/DDBJ databases">
        <authorList>
            <person name="Go L.Y."/>
            <person name="Mitchell J.A."/>
        </authorList>
    </citation>
    <scope>NUCLEOTIDE SEQUENCE [LARGE SCALE GENOMIC DNA]</scope>
    <source>
        <strain evidence="2">ULC066bin1</strain>
    </source>
</reference>
<protein>
    <submittedName>
        <fullName evidence="2">Uncharacterized protein</fullName>
    </submittedName>
</protein>
<dbReference type="AlphaFoldDB" id="A0A2W4VWL4"/>
<evidence type="ECO:0000256" key="1">
    <source>
        <dbReference type="SAM" id="Phobius"/>
    </source>
</evidence>
<keyword evidence="1" id="KW-0472">Membrane</keyword>
<gene>
    <name evidence="2" type="ORF">DCF19_20610</name>
</gene>
<comment type="caution">
    <text evidence="2">The sequence shown here is derived from an EMBL/GenBank/DDBJ whole genome shotgun (WGS) entry which is preliminary data.</text>
</comment>
<reference evidence="2 3" key="2">
    <citation type="submission" date="2018-06" db="EMBL/GenBank/DDBJ databases">
        <title>Metagenomic assembly of (sub)arctic Cyanobacteria and their associated microbiome from non-axenic cultures.</title>
        <authorList>
            <person name="Baurain D."/>
        </authorList>
    </citation>
    <scope>NUCLEOTIDE SEQUENCE [LARGE SCALE GENOMIC DNA]</scope>
    <source>
        <strain evidence="2">ULC066bin1</strain>
    </source>
</reference>
<sequence>MSKNFSITLNAETNLRISCAMWMSMISSVGIYVIGIYLGASILKLNWLRPFCSALTVGTGISALILRKVTRGQENLQQSEKNILLQVHQEALYQSHSLKPPLNISAEEIDKDIYYQGW</sequence>
<organism evidence="2 3">
    <name type="scientific">Pseudanabaena frigida</name>
    <dbReference type="NCBI Taxonomy" id="945775"/>
    <lineage>
        <taxon>Bacteria</taxon>
        <taxon>Bacillati</taxon>
        <taxon>Cyanobacteriota</taxon>
        <taxon>Cyanophyceae</taxon>
        <taxon>Pseudanabaenales</taxon>
        <taxon>Pseudanabaenaceae</taxon>
        <taxon>Pseudanabaena</taxon>
    </lineage>
</organism>
<feature type="transmembrane region" description="Helical" evidence="1">
    <location>
        <begin position="46"/>
        <end position="66"/>
    </location>
</feature>
<keyword evidence="1" id="KW-1133">Transmembrane helix</keyword>
<name>A0A2W4VWL4_9CYAN</name>
<evidence type="ECO:0000313" key="3">
    <source>
        <dbReference type="Proteomes" id="UP000249467"/>
    </source>
</evidence>
<accession>A0A2W4VWL4</accession>
<dbReference type="Proteomes" id="UP000249467">
    <property type="component" value="Unassembled WGS sequence"/>
</dbReference>
<keyword evidence="1" id="KW-0812">Transmembrane</keyword>
<evidence type="ECO:0000313" key="2">
    <source>
        <dbReference type="EMBL" id="PZO36782.1"/>
    </source>
</evidence>